<dbReference type="Pfam" id="PF01418">
    <property type="entry name" value="HTH_6"/>
    <property type="match status" value="1"/>
</dbReference>
<dbReference type="GO" id="GO:0097367">
    <property type="term" value="F:carbohydrate derivative binding"/>
    <property type="evidence" value="ECO:0007669"/>
    <property type="project" value="InterPro"/>
</dbReference>
<keyword evidence="1" id="KW-0805">Transcription regulation</keyword>
<dbReference type="Pfam" id="PF01380">
    <property type="entry name" value="SIS"/>
    <property type="match status" value="1"/>
</dbReference>
<dbReference type="InterPro" id="IPR000281">
    <property type="entry name" value="HTH_RpiR"/>
</dbReference>
<dbReference type="PANTHER" id="PTHR30514:SF17">
    <property type="entry name" value="HTH-TYPE TRANSCRIPTIONAL REGULATOR MURR"/>
    <property type="match status" value="1"/>
</dbReference>
<feature type="compositionally biased region" description="Polar residues" evidence="4">
    <location>
        <begin position="91"/>
        <end position="100"/>
    </location>
</feature>
<evidence type="ECO:0000259" key="5">
    <source>
        <dbReference type="PROSITE" id="PS51071"/>
    </source>
</evidence>
<evidence type="ECO:0000256" key="4">
    <source>
        <dbReference type="SAM" id="MobiDB-lite"/>
    </source>
</evidence>
<dbReference type="KEGG" id="gso:PH603_05630"/>
<keyword evidence="8" id="KW-1185">Reference proteome</keyword>
<evidence type="ECO:0000256" key="1">
    <source>
        <dbReference type="ARBA" id="ARBA00023015"/>
    </source>
</evidence>
<feature type="domain" description="HTH rpiR-type" evidence="5">
    <location>
        <begin position="1"/>
        <end position="77"/>
    </location>
</feature>
<dbReference type="EMBL" id="CP116805">
    <property type="protein sequence ID" value="WCL55236.1"/>
    <property type="molecule type" value="Genomic_DNA"/>
</dbReference>
<dbReference type="SUPFAM" id="SSF46689">
    <property type="entry name" value="Homeodomain-like"/>
    <property type="match status" value="1"/>
</dbReference>
<dbReference type="Gene3D" id="1.10.10.10">
    <property type="entry name" value="Winged helix-like DNA-binding domain superfamily/Winged helix DNA-binding domain"/>
    <property type="match status" value="1"/>
</dbReference>
<dbReference type="InterPro" id="IPR001347">
    <property type="entry name" value="SIS_dom"/>
</dbReference>
<evidence type="ECO:0000259" key="6">
    <source>
        <dbReference type="PROSITE" id="PS51464"/>
    </source>
</evidence>
<dbReference type="PANTHER" id="PTHR30514">
    <property type="entry name" value="GLUCOKINASE"/>
    <property type="match status" value="1"/>
</dbReference>
<dbReference type="InterPro" id="IPR046348">
    <property type="entry name" value="SIS_dom_sf"/>
</dbReference>
<dbReference type="SUPFAM" id="SSF53697">
    <property type="entry name" value="SIS domain"/>
    <property type="match status" value="1"/>
</dbReference>
<reference evidence="7" key="1">
    <citation type="submission" date="2023-01" db="EMBL/GenBank/DDBJ databases">
        <title>The genome sequence of Kordiimonadaceae bacterium 6D33.</title>
        <authorList>
            <person name="Liu Y."/>
        </authorList>
    </citation>
    <scope>NUCLEOTIDE SEQUENCE</scope>
    <source>
        <strain evidence="7">6D33</strain>
    </source>
</reference>
<dbReference type="GO" id="GO:1901135">
    <property type="term" value="P:carbohydrate derivative metabolic process"/>
    <property type="evidence" value="ECO:0007669"/>
    <property type="project" value="InterPro"/>
</dbReference>
<proteinExistence type="predicted"/>
<keyword evidence="3" id="KW-0804">Transcription</keyword>
<evidence type="ECO:0000313" key="7">
    <source>
        <dbReference type="EMBL" id="WCL55236.1"/>
    </source>
</evidence>
<evidence type="ECO:0000256" key="2">
    <source>
        <dbReference type="ARBA" id="ARBA00023125"/>
    </source>
</evidence>
<dbReference type="PROSITE" id="PS51464">
    <property type="entry name" value="SIS"/>
    <property type="match status" value="1"/>
</dbReference>
<sequence>MDCLERMRQASADMSANERKLADFIQKNASLLRDYSSQQLAEAVGVSQSSVVKFSQKLGFKGYPALKLAVSEDLARAMPQQGETPAKAPQHTPSESSSEHLTPFEELAKVKADVLRWIADLNSEESLMNVVRALERANRIQFVAAGSSALIVKDFALKLMIMGKSVVAESDLFMQRANAATLRGGDVLFAISVSGNNTAITEMVEKARENGVTIISLTHYDVNPLSLLAHHTLFTFMEKTPLTVPHVVARVALQHVIDALYLVMSSRDTQGRELLELSQQVSEHF</sequence>
<accession>A0AAE9XUG0</accession>
<dbReference type="CDD" id="cd05013">
    <property type="entry name" value="SIS_RpiR"/>
    <property type="match status" value="1"/>
</dbReference>
<organism evidence="7 8">
    <name type="scientific">Gimibacter soli</name>
    <dbReference type="NCBI Taxonomy" id="3024400"/>
    <lineage>
        <taxon>Bacteria</taxon>
        <taxon>Pseudomonadati</taxon>
        <taxon>Pseudomonadota</taxon>
        <taxon>Alphaproteobacteria</taxon>
        <taxon>Kordiimonadales</taxon>
        <taxon>Temperatibacteraceae</taxon>
        <taxon>Gimibacter</taxon>
    </lineage>
</organism>
<dbReference type="Gene3D" id="3.40.50.10490">
    <property type="entry name" value="Glucose-6-phosphate isomerase like protein, domain 1"/>
    <property type="match status" value="1"/>
</dbReference>
<dbReference type="InterPro" id="IPR009057">
    <property type="entry name" value="Homeodomain-like_sf"/>
</dbReference>
<dbReference type="InterPro" id="IPR035472">
    <property type="entry name" value="RpiR-like_SIS"/>
</dbReference>
<protein>
    <submittedName>
        <fullName evidence="7">MurR/RpiR family transcriptional regulator</fullName>
    </submittedName>
</protein>
<evidence type="ECO:0000256" key="3">
    <source>
        <dbReference type="ARBA" id="ARBA00023163"/>
    </source>
</evidence>
<dbReference type="InterPro" id="IPR047640">
    <property type="entry name" value="RpiR-like"/>
</dbReference>
<gene>
    <name evidence="7" type="ORF">PH603_05630</name>
</gene>
<dbReference type="GO" id="GO:0003677">
    <property type="term" value="F:DNA binding"/>
    <property type="evidence" value="ECO:0007669"/>
    <property type="project" value="UniProtKB-KW"/>
</dbReference>
<dbReference type="AlphaFoldDB" id="A0AAE9XUG0"/>
<evidence type="ECO:0000313" key="8">
    <source>
        <dbReference type="Proteomes" id="UP001217500"/>
    </source>
</evidence>
<keyword evidence="2" id="KW-0238">DNA-binding</keyword>
<dbReference type="InterPro" id="IPR036388">
    <property type="entry name" value="WH-like_DNA-bd_sf"/>
</dbReference>
<dbReference type="Proteomes" id="UP001217500">
    <property type="component" value="Chromosome"/>
</dbReference>
<dbReference type="GO" id="GO:0003700">
    <property type="term" value="F:DNA-binding transcription factor activity"/>
    <property type="evidence" value="ECO:0007669"/>
    <property type="project" value="InterPro"/>
</dbReference>
<name>A0AAE9XUG0_9PROT</name>
<feature type="region of interest" description="Disordered" evidence="4">
    <location>
        <begin position="79"/>
        <end position="101"/>
    </location>
</feature>
<dbReference type="PROSITE" id="PS51071">
    <property type="entry name" value="HTH_RPIR"/>
    <property type="match status" value="1"/>
</dbReference>
<feature type="domain" description="SIS" evidence="6">
    <location>
        <begin position="130"/>
        <end position="270"/>
    </location>
</feature>